<evidence type="ECO:0000256" key="4">
    <source>
        <dbReference type="ARBA" id="ARBA00023163"/>
    </source>
</evidence>
<evidence type="ECO:0000313" key="7">
    <source>
        <dbReference type="Proteomes" id="UP000661006"/>
    </source>
</evidence>
<gene>
    <name evidence="6" type="ORF">HKD32_04170</name>
</gene>
<accession>A0A9Q2FKA8</accession>
<dbReference type="FunFam" id="3.40.190.290:FF:000001">
    <property type="entry name" value="Transcriptional regulator, LysR family"/>
    <property type="match status" value="1"/>
</dbReference>
<dbReference type="InterPro" id="IPR036388">
    <property type="entry name" value="WH-like_DNA-bd_sf"/>
</dbReference>
<evidence type="ECO:0000259" key="5">
    <source>
        <dbReference type="PROSITE" id="PS50931"/>
    </source>
</evidence>
<dbReference type="InterPro" id="IPR058163">
    <property type="entry name" value="LysR-type_TF_proteobact-type"/>
</dbReference>
<dbReference type="InterPro" id="IPR005119">
    <property type="entry name" value="LysR_subst-bd"/>
</dbReference>
<keyword evidence="3" id="KW-0238">DNA-binding</keyword>
<dbReference type="Gene3D" id="3.40.190.290">
    <property type="match status" value="1"/>
</dbReference>
<dbReference type="EMBL" id="JABCQN010000002">
    <property type="protein sequence ID" value="MBF0870055.1"/>
    <property type="molecule type" value="Genomic_DNA"/>
</dbReference>
<reference evidence="6" key="2">
    <citation type="submission" date="2020-11" db="EMBL/GenBank/DDBJ databases">
        <title>Description of novel Gluconobacter species.</title>
        <authorList>
            <person name="Cleenwerck I."/>
            <person name="Cnockaert M."/>
            <person name="Borremans W."/>
            <person name="Wieme A.D."/>
            <person name="De Vuyst L."/>
            <person name="Vandamme P."/>
        </authorList>
    </citation>
    <scope>NUCLEOTIDE SEQUENCE</scope>
    <source>
        <strain evidence="6">R71697</strain>
    </source>
</reference>
<name>A0A9Q2FKA8_GLUJA</name>
<dbReference type="FunFam" id="1.10.10.10:FF:000001">
    <property type="entry name" value="LysR family transcriptional regulator"/>
    <property type="match status" value="1"/>
</dbReference>
<protein>
    <submittedName>
        <fullName evidence="6">LysR family transcriptional regulator</fullName>
    </submittedName>
</protein>
<dbReference type="AlphaFoldDB" id="A0A9Q2FKA8"/>
<evidence type="ECO:0000256" key="3">
    <source>
        <dbReference type="ARBA" id="ARBA00023125"/>
    </source>
</evidence>
<sequence length="301" mass="33844">MDRIDLFRIFIRVVETSSFTRAADMLNMPRSTVSTAIRDLEIRTGTRLLARTTRAVSPTQDGKKLYEHCLRLVADVEDIDTLFRKKTDGLSGILRVNLPGRIGRLIVAPALPDFLSRHPDLSIELGMTDRAVNLVKEQTDCVLRVGPLQDSELISRRIGELSLLNVASPAYLEQSGTPEHPDDLTRHNVIRYASPVTGRVEPWEWMENGVNKSTLPPARITVDNAEALIAGCLAGMGLIQVPAYDVQEHLRNGELVSVMPEWCAEPLPMSILYPHKHHTTDRVTTFVEWLEHLLKRHILPD</sequence>
<dbReference type="CDD" id="cd08472">
    <property type="entry name" value="PBP2_CrgA_like_3"/>
    <property type="match status" value="1"/>
</dbReference>
<dbReference type="GeneID" id="81473879"/>
<comment type="caution">
    <text evidence="6">The sequence shown here is derived from an EMBL/GenBank/DDBJ whole genome shotgun (WGS) entry which is preliminary data.</text>
</comment>
<dbReference type="Pfam" id="PF03466">
    <property type="entry name" value="LysR_substrate"/>
    <property type="match status" value="1"/>
</dbReference>
<feature type="domain" description="HTH lysR-type" evidence="5">
    <location>
        <begin position="1"/>
        <end position="59"/>
    </location>
</feature>
<dbReference type="SUPFAM" id="SSF53850">
    <property type="entry name" value="Periplasmic binding protein-like II"/>
    <property type="match status" value="1"/>
</dbReference>
<proteinExistence type="inferred from homology"/>
<dbReference type="PANTHER" id="PTHR30537">
    <property type="entry name" value="HTH-TYPE TRANSCRIPTIONAL REGULATOR"/>
    <property type="match status" value="1"/>
</dbReference>
<reference evidence="6" key="1">
    <citation type="submission" date="2020-04" db="EMBL/GenBank/DDBJ databases">
        <authorList>
            <person name="Sombolestani A."/>
        </authorList>
    </citation>
    <scope>NUCLEOTIDE SEQUENCE</scope>
    <source>
        <strain evidence="6">R71697</strain>
    </source>
</reference>
<dbReference type="InterPro" id="IPR036390">
    <property type="entry name" value="WH_DNA-bd_sf"/>
</dbReference>
<evidence type="ECO:0000313" key="6">
    <source>
        <dbReference type="EMBL" id="MBF0870055.1"/>
    </source>
</evidence>
<keyword evidence="4" id="KW-0804">Transcription</keyword>
<dbReference type="InterPro" id="IPR000847">
    <property type="entry name" value="LysR_HTH_N"/>
</dbReference>
<dbReference type="Gene3D" id="1.10.10.10">
    <property type="entry name" value="Winged helix-like DNA-binding domain superfamily/Winged helix DNA-binding domain"/>
    <property type="match status" value="1"/>
</dbReference>
<dbReference type="Proteomes" id="UP000661006">
    <property type="component" value="Unassembled WGS sequence"/>
</dbReference>
<dbReference type="SUPFAM" id="SSF46785">
    <property type="entry name" value="Winged helix' DNA-binding domain"/>
    <property type="match status" value="1"/>
</dbReference>
<organism evidence="6 7">
    <name type="scientific">Gluconobacter japonicus</name>
    <dbReference type="NCBI Taxonomy" id="376620"/>
    <lineage>
        <taxon>Bacteria</taxon>
        <taxon>Pseudomonadati</taxon>
        <taxon>Pseudomonadota</taxon>
        <taxon>Alphaproteobacteria</taxon>
        <taxon>Acetobacterales</taxon>
        <taxon>Acetobacteraceae</taxon>
        <taxon>Gluconobacter</taxon>
    </lineage>
</organism>
<evidence type="ECO:0000256" key="1">
    <source>
        <dbReference type="ARBA" id="ARBA00009437"/>
    </source>
</evidence>
<dbReference type="PROSITE" id="PS50931">
    <property type="entry name" value="HTH_LYSR"/>
    <property type="match status" value="1"/>
</dbReference>
<dbReference type="Pfam" id="PF00126">
    <property type="entry name" value="HTH_1"/>
    <property type="match status" value="1"/>
</dbReference>
<keyword evidence="2" id="KW-0805">Transcription regulation</keyword>
<evidence type="ECO:0000256" key="2">
    <source>
        <dbReference type="ARBA" id="ARBA00023015"/>
    </source>
</evidence>
<dbReference type="GO" id="GO:0006351">
    <property type="term" value="P:DNA-templated transcription"/>
    <property type="evidence" value="ECO:0007669"/>
    <property type="project" value="TreeGrafter"/>
</dbReference>
<dbReference type="RefSeq" id="WP_061931323.1">
    <property type="nucleotide sequence ID" value="NZ_JABCQN010000002.1"/>
</dbReference>
<dbReference type="PANTHER" id="PTHR30537:SF72">
    <property type="entry name" value="LYSR FAMILY TRANSCRIPTIONAL REGULATOR"/>
    <property type="match status" value="1"/>
</dbReference>
<dbReference type="GO" id="GO:0003700">
    <property type="term" value="F:DNA-binding transcription factor activity"/>
    <property type="evidence" value="ECO:0007669"/>
    <property type="project" value="InterPro"/>
</dbReference>
<dbReference type="GO" id="GO:0043565">
    <property type="term" value="F:sequence-specific DNA binding"/>
    <property type="evidence" value="ECO:0007669"/>
    <property type="project" value="TreeGrafter"/>
</dbReference>
<comment type="similarity">
    <text evidence="1">Belongs to the LysR transcriptional regulatory family.</text>
</comment>